<dbReference type="Proteomes" id="UP000036449">
    <property type="component" value="Unassembled WGS sequence"/>
</dbReference>
<dbReference type="GO" id="GO:0008233">
    <property type="term" value="F:peptidase activity"/>
    <property type="evidence" value="ECO:0007669"/>
    <property type="project" value="UniProtKB-KW"/>
</dbReference>
<accession>A0A0J6TEY7</accession>
<keyword evidence="2" id="KW-1133">Transmembrane helix</keyword>
<keyword evidence="4" id="KW-0378">Hydrolase</keyword>
<feature type="transmembrane region" description="Helical" evidence="2">
    <location>
        <begin position="78"/>
        <end position="100"/>
    </location>
</feature>
<dbReference type="GO" id="GO:0006508">
    <property type="term" value="P:proteolysis"/>
    <property type="evidence" value="ECO:0007669"/>
    <property type="project" value="UniProtKB-KW"/>
</dbReference>
<dbReference type="OrthoDB" id="6773069at2"/>
<sequence>MSESPPSLPGPPLSGRAVSTPRGMSGGARNTSLWLLLVGRAEVGRRAPLFLVAGLVSAALGVLIVIDSLDGAVHIPDRWFGLLLLAEGAASLVAGVTALGAARRLRLLKGGALLVLAVLIVAATRHSTFLLAMIFGTAFLVDGAARIVIASLLKFSGWRSSVALGGLGVAFGLFHLQPWPTWYAGTLGYCLGMFLILNGARFALAGRRAKRMATAHPATGPVPATASPESDSLTVYVWTPTGHATTPARQRLIRRYIAAVNARGTISTGHAALAQGTDLYISHYPAVELDRSTANLRSSLRAGPENDVPGRFLPSYAEEAADWCDATVTVTLNGIDAAGLRAFWDAYRRDATYNFISRNCSTTVASALDAAAEGAFARTGTPWRRLARALTTPEYWAAALLRNGAAGMTWTPGLVLDYSRALSALLDPVSPVPGIAWKGVGRRFVRNLQGGPMTDLYRLVRRRPAPSTGPTEA</sequence>
<dbReference type="RefSeq" id="WP_048449705.1">
    <property type="nucleotide sequence ID" value="NZ_LABZ01000025.1"/>
</dbReference>
<evidence type="ECO:0000313" key="5">
    <source>
        <dbReference type="Proteomes" id="UP000036449"/>
    </source>
</evidence>
<name>A0A0J6TEY7_9HYPH</name>
<feature type="transmembrane region" description="Helical" evidence="2">
    <location>
        <begin position="47"/>
        <end position="66"/>
    </location>
</feature>
<comment type="caution">
    <text evidence="4">The sequence shown here is derived from an EMBL/GenBank/DDBJ whole genome shotgun (WGS) entry which is preliminary data.</text>
</comment>
<keyword evidence="5" id="KW-1185">Reference proteome</keyword>
<organism evidence="4 5">
    <name type="scientific">Methylobacterium tarhaniae</name>
    <dbReference type="NCBI Taxonomy" id="1187852"/>
    <lineage>
        <taxon>Bacteria</taxon>
        <taxon>Pseudomonadati</taxon>
        <taxon>Pseudomonadota</taxon>
        <taxon>Alphaproteobacteria</taxon>
        <taxon>Hyphomicrobiales</taxon>
        <taxon>Methylobacteriaceae</taxon>
        <taxon>Methylobacterium</taxon>
    </lineage>
</organism>
<keyword evidence="2" id="KW-0472">Membrane</keyword>
<reference evidence="4 5" key="1">
    <citation type="submission" date="2015-03" db="EMBL/GenBank/DDBJ databases">
        <title>Genome sequencing of Methylobacterium tarhaniae DSM 25844.</title>
        <authorList>
            <person name="Chaudhry V."/>
            <person name="Patil P.B."/>
        </authorList>
    </citation>
    <scope>NUCLEOTIDE SEQUENCE [LARGE SCALE GENOMIC DNA]</scope>
    <source>
        <strain evidence="4 5">DSM 25844</strain>
    </source>
</reference>
<feature type="compositionally biased region" description="Pro residues" evidence="1">
    <location>
        <begin position="1"/>
        <end position="12"/>
    </location>
</feature>
<evidence type="ECO:0000313" key="4">
    <source>
        <dbReference type="EMBL" id="KMO44243.1"/>
    </source>
</evidence>
<gene>
    <name evidence="4" type="ORF">VQ03_04800</name>
</gene>
<feature type="transmembrane region" description="Helical" evidence="2">
    <location>
        <begin position="182"/>
        <end position="204"/>
    </location>
</feature>
<keyword evidence="2" id="KW-0812">Transmembrane</keyword>
<keyword evidence="4" id="KW-0645">Protease</keyword>
<proteinExistence type="predicted"/>
<feature type="transmembrane region" description="Helical" evidence="2">
    <location>
        <begin position="129"/>
        <end position="149"/>
    </location>
</feature>
<protein>
    <submittedName>
        <fullName evidence="4">Zn-dependent protease</fullName>
    </submittedName>
</protein>
<evidence type="ECO:0000256" key="2">
    <source>
        <dbReference type="SAM" id="Phobius"/>
    </source>
</evidence>
<evidence type="ECO:0000256" key="1">
    <source>
        <dbReference type="SAM" id="MobiDB-lite"/>
    </source>
</evidence>
<dbReference type="EMBL" id="LABZ01000025">
    <property type="protein sequence ID" value="KMO44243.1"/>
    <property type="molecule type" value="Genomic_DNA"/>
</dbReference>
<dbReference type="InterPro" id="IPR025178">
    <property type="entry name" value="Lnb_N"/>
</dbReference>
<dbReference type="PATRIC" id="fig|1187852.3.peg.3658"/>
<feature type="region of interest" description="Disordered" evidence="1">
    <location>
        <begin position="1"/>
        <end position="25"/>
    </location>
</feature>
<feature type="transmembrane region" description="Helical" evidence="2">
    <location>
        <begin position="156"/>
        <end position="176"/>
    </location>
</feature>
<feature type="domain" description="Lnb N-terminal periplasmic" evidence="3">
    <location>
        <begin position="334"/>
        <end position="384"/>
    </location>
</feature>
<dbReference type="Pfam" id="PF13387">
    <property type="entry name" value="Lnb_N"/>
    <property type="match status" value="1"/>
</dbReference>
<dbReference type="AlphaFoldDB" id="A0A0J6TEY7"/>
<feature type="transmembrane region" description="Helical" evidence="2">
    <location>
        <begin position="107"/>
        <end position="123"/>
    </location>
</feature>
<evidence type="ECO:0000259" key="3">
    <source>
        <dbReference type="Pfam" id="PF13387"/>
    </source>
</evidence>